<dbReference type="Gene3D" id="3.90.70.10">
    <property type="entry name" value="Cysteine proteinases"/>
    <property type="match status" value="1"/>
</dbReference>
<feature type="region of interest" description="Disordered" evidence="2">
    <location>
        <begin position="518"/>
        <end position="540"/>
    </location>
</feature>
<evidence type="ECO:0000256" key="2">
    <source>
        <dbReference type="SAM" id="MobiDB-lite"/>
    </source>
</evidence>
<sequence length="887" mass="101503">MENGDEITIELEKCFRLILSGTRQDVVKGWSTLELLERIEILLKDGTILRRILNDQLWVSNYSEIPRLLTWFSKYFSEDTFERCDPLTNNVAVMIKNSATTDIAFLVSIIDVLLSHKFYLPMTSNHTKLCEAIIVRLAYLQVPSEPKKISEFNENASKVQKFLTHLCSNEECSERVNLIITCFAVFYNIISDMSRTEEPGPALVIVLQLVDAAMIPQAVQCILSESRNDQQLVQALKILCSWSTKWLRGDRLGIWIMEFILELEAKSKFSILKEVTEATVERLFIALLLPMGRQNLSSIVFHVLKKQSTPSLFHKISKRIQPMMQHLLKDTSPMGKECVQNIVDVSTALMIRFPGYPFYDFLQSSLPVKPRMQVVQEIVGGSVWADDLYNLETPSFRSNAGKVGLTNLGNTCYMNSVLQALFMTRQFCYKVLNRKEEGNEESVADQHLLRKLENLFALLLYSKRMSLAPTEILFASRPTYFTPGQQQDSSEFLCHLLDVLYEQEKTANIHCTGVEMTTERKSKGDEQMSDGTEEAGEDGPVIKRWTTEEDLTEGVVLQRKTQSLADFTQREDLGQTQQLNDSHSNSTDSGIQSVGGEEGSMQAFLVHRVFGGESEITYQCAQCDTNSHNTDKFRDLQLCFPAEIPENQEISVQDLINYYLTPEKLTGENKYRCDKCTKLCDAQRLIKILQAPSHLILTLKHFHYDTESRLRTKLRHKVMYNETIKVPVSSQNCVTTETYNLYAAVVHSGYSMDYGHYFTYACDAKNTWHKFNDSYVWSSSLDDFKSLEPPDTPYILFYAKNSPTSDTVQSHEDVPELSTLKKRLQELVAIDTIAYKEELRQQTERKRNQRSKQPLPNVGRHDNSDDENPPPSNCRSAVDIPTNRFLF</sequence>
<dbReference type="PROSITE" id="PS50235">
    <property type="entry name" value="USP_3"/>
    <property type="match status" value="1"/>
</dbReference>
<comment type="similarity">
    <text evidence="1">Belongs to the peptidase C19 family.</text>
</comment>
<name>A0A6J0B9K6_NEOLC</name>
<reference evidence="5" key="1">
    <citation type="submission" date="2025-04" db="UniProtKB">
        <authorList>
            <consortium name="RefSeq"/>
        </authorList>
    </citation>
    <scope>IDENTIFICATION</scope>
    <source>
        <tissue evidence="6">Thorax and Abdomen</tissue>
        <tissue evidence="5">Whole body</tissue>
    </source>
</reference>
<evidence type="ECO:0000313" key="6">
    <source>
        <dbReference type="RefSeq" id="XP_046587114.1"/>
    </source>
</evidence>
<dbReference type="GO" id="GO:0004843">
    <property type="term" value="F:cysteine-type deubiquitinase activity"/>
    <property type="evidence" value="ECO:0007669"/>
    <property type="project" value="InterPro"/>
</dbReference>
<dbReference type="PROSITE" id="PS00972">
    <property type="entry name" value="USP_1"/>
    <property type="match status" value="1"/>
</dbReference>
<dbReference type="PANTHER" id="PTHR24006:SF908">
    <property type="entry name" value="DEUBIQUITINATING APOPTOTIC INHIBITOR, ISOFORM A"/>
    <property type="match status" value="1"/>
</dbReference>
<dbReference type="Pfam" id="PF00443">
    <property type="entry name" value="UCH"/>
    <property type="match status" value="1"/>
</dbReference>
<evidence type="ECO:0000259" key="3">
    <source>
        <dbReference type="PROSITE" id="PS50235"/>
    </source>
</evidence>
<protein>
    <submittedName>
        <fullName evidence="5 6">Ubiquitin carboxyl-terminal hydrolase 35</fullName>
    </submittedName>
</protein>
<dbReference type="InterPro" id="IPR028889">
    <property type="entry name" value="USP"/>
</dbReference>
<dbReference type="AlphaFoldDB" id="A0A6J0B9K6"/>
<dbReference type="CTD" id="36361"/>
<dbReference type="RefSeq" id="XP_046587114.1">
    <property type="nucleotide sequence ID" value="XM_046731158.1"/>
</dbReference>
<dbReference type="RefSeq" id="XP_015511649.1">
    <property type="nucleotide sequence ID" value="XM_015656163.1"/>
</dbReference>
<dbReference type="InterPro" id="IPR001394">
    <property type="entry name" value="Peptidase_C19_UCH"/>
</dbReference>
<proteinExistence type="inferred from homology"/>
<dbReference type="KEGG" id="nlo:107218327"/>
<feature type="region of interest" description="Disordered" evidence="2">
    <location>
        <begin position="575"/>
        <end position="595"/>
    </location>
</feature>
<feature type="compositionally biased region" description="Polar residues" evidence="2">
    <location>
        <begin position="575"/>
        <end position="592"/>
    </location>
</feature>
<feature type="domain" description="USP" evidence="3">
    <location>
        <begin position="403"/>
        <end position="801"/>
    </location>
</feature>
<dbReference type="GO" id="GO:0005634">
    <property type="term" value="C:nucleus"/>
    <property type="evidence" value="ECO:0007669"/>
    <property type="project" value="TreeGrafter"/>
</dbReference>
<dbReference type="InterPro" id="IPR050164">
    <property type="entry name" value="Peptidase_C19"/>
</dbReference>
<feature type="compositionally biased region" description="Acidic residues" evidence="2">
    <location>
        <begin position="527"/>
        <end position="537"/>
    </location>
</feature>
<dbReference type="InParanoid" id="A0A6J0B9K6"/>
<dbReference type="FunCoup" id="A0A6J0B9K6">
    <property type="interactions" value="1109"/>
</dbReference>
<dbReference type="GO" id="GO:0016579">
    <property type="term" value="P:protein deubiquitination"/>
    <property type="evidence" value="ECO:0007669"/>
    <property type="project" value="InterPro"/>
</dbReference>
<dbReference type="PANTHER" id="PTHR24006">
    <property type="entry name" value="UBIQUITIN CARBOXYL-TERMINAL HYDROLASE"/>
    <property type="match status" value="1"/>
</dbReference>
<keyword evidence="4" id="KW-1185">Reference proteome</keyword>
<dbReference type="GeneID" id="107218327"/>
<dbReference type="OrthoDB" id="2420415at2759"/>
<dbReference type="Proteomes" id="UP000829291">
    <property type="component" value="Chromosome 2"/>
</dbReference>
<dbReference type="GO" id="GO:0005829">
    <property type="term" value="C:cytosol"/>
    <property type="evidence" value="ECO:0007669"/>
    <property type="project" value="TreeGrafter"/>
</dbReference>
<dbReference type="InterPro" id="IPR049407">
    <property type="entry name" value="Usp38-like_N"/>
</dbReference>
<dbReference type="InterPro" id="IPR038765">
    <property type="entry name" value="Papain-like_cys_pep_sf"/>
</dbReference>
<dbReference type="SUPFAM" id="SSF54001">
    <property type="entry name" value="Cysteine proteinases"/>
    <property type="match status" value="1"/>
</dbReference>
<keyword evidence="5 6" id="KW-0378">Hydrolase</keyword>
<organism evidence="4 5">
    <name type="scientific">Neodiprion lecontei</name>
    <name type="common">Redheaded pine sawfly</name>
    <dbReference type="NCBI Taxonomy" id="441921"/>
    <lineage>
        <taxon>Eukaryota</taxon>
        <taxon>Metazoa</taxon>
        <taxon>Ecdysozoa</taxon>
        <taxon>Arthropoda</taxon>
        <taxon>Hexapoda</taxon>
        <taxon>Insecta</taxon>
        <taxon>Pterygota</taxon>
        <taxon>Neoptera</taxon>
        <taxon>Endopterygota</taxon>
        <taxon>Hymenoptera</taxon>
        <taxon>Tenthredinoidea</taxon>
        <taxon>Diprionidae</taxon>
        <taxon>Diprioninae</taxon>
        <taxon>Neodiprion</taxon>
    </lineage>
</organism>
<gene>
    <name evidence="5 6" type="primary">LOC107218327</name>
</gene>
<accession>A0A6J0B9K6</accession>
<evidence type="ECO:0000313" key="4">
    <source>
        <dbReference type="Proteomes" id="UP000829291"/>
    </source>
</evidence>
<dbReference type="Pfam" id="PF21246">
    <property type="entry name" value="Usp38-like_N"/>
    <property type="match status" value="1"/>
</dbReference>
<feature type="region of interest" description="Disordered" evidence="2">
    <location>
        <begin position="840"/>
        <end position="882"/>
    </location>
</feature>
<evidence type="ECO:0000256" key="1">
    <source>
        <dbReference type="ARBA" id="ARBA00009085"/>
    </source>
</evidence>
<evidence type="ECO:0000313" key="5">
    <source>
        <dbReference type="RefSeq" id="XP_015511649.1"/>
    </source>
</evidence>
<dbReference type="InterPro" id="IPR018200">
    <property type="entry name" value="USP_CS"/>
</dbReference>